<keyword evidence="2" id="KW-1185">Reference proteome</keyword>
<dbReference type="AlphaFoldDB" id="Q7UVR8"/>
<evidence type="ECO:0000313" key="2">
    <source>
        <dbReference type="Proteomes" id="UP000001025"/>
    </source>
</evidence>
<accession>Q7UVR8</accession>
<dbReference type="HOGENOM" id="CLU_3332195_0_0_0"/>
<evidence type="ECO:0000313" key="1">
    <source>
        <dbReference type="EMBL" id="CAD72654.1"/>
    </source>
</evidence>
<reference evidence="1 2" key="1">
    <citation type="journal article" date="2003" name="Proc. Natl. Acad. Sci. U.S.A.">
        <title>Complete genome sequence of the marine planctomycete Pirellula sp. strain 1.</title>
        <authorList>
            <person name="Gloeckner F.O."/>
            <person name="Kube M."/>
            <person name="Bauer M."/>
            <person name="Teeling H."/>
            <person name="Lombardot T."/>
            <person name="Ludwig W."/>
            <person name="Gade D."/>
            <person name="Beck A."/>
            <person name="Borzym K."/>
            <person name="Heitmann K."/>
            <person name="Rabus R."/>
            <person name="Schlesner H."/>
            <person name="Amann R."/>
            <person name="Reinhardt R."/>
        </authorList>
    </citation>
    <scope>NUCLEOTIDE SEQUENCE [LARGE SCALE GENOMIC DNA]</scope>
    <source>
        <strain evidence="2">DSM 10527 / NCIMB 13988 / SH1</strain>
    </source>
</reference>
<dbReference type="KEGG" id="rba:RB2478"/>
<gene>
    <name evidence="1" type="ordered locus">RB2478</name>
</gene>
<dbReference type="InParanoid" id="Q7UVR8"/>
<sequence length="38" mass="4251">MRQNTDCWCSQSMASQSSTKRGVPSARGVDKICRIFKS</sequence>
<dbReference type="EMBL" id="BX294137">
    <property type="protein sequence ID" value="CAD72654.1"/>
    <property type="molecule type" value="Genomic_DNA"/>
</dbReference>
<name>Q7UVR8_RHOBA</name>
<dbReference type="EnsemblBacteria" id="CAD72654">
    <property type="protein sequence ID" value="CAD72654"/>
    <property type="gene ID" value="RB2478"/>
</dbReference>
<organism evidence="1 2">
    <name type="scientific">Rhodopirellula baltica (strain DSM 10527 / NCIMB 13988 / SH1)</name>
    <dbReference type="NCBI Taxonomy" id="243090"/>
    <lineage>
        <taxon>Bacteria</taxon>
        <taxon>Pseudomonadati</taxon>
        <taxon>Planctomycetota</taxon>
        <taxon>Planctomycetia</taxon>
        <taxon>Pirellulales</taxon>
        <taxon>Pirellulaceae</taxon>
        <taxon>Rhodopirellula</taxon>
    </lineage>
</organism>
<dbReference type="Proteomes" id="UP000001025">
    <property type="component" value="Chromosome"/>
</dbReference>
<proteinExistence type="predicted"/>
<protein>
    <submittedName>
        <fullName evidence="1">Uncharacterized protein</fullName>
    </submittedName>
</protein>